<sequence>MAFEFNNIKGKQPLVDYPWRTEVDRLLNWLEGQDPHIHAFCFDLMISCAYIDATSGVEKSIEQCSHISSEYNSHLGFINLCSPCYTNKNKWTYQKAVKPQSGALGKLSSEMILRFIEKLYPELSEVLVIGGSEAADAVLKHKSGLIIFAEVKSAPLVTYPFVFNVPESCLSGNHEKLTITTSQLRSSSSAIFLHGIGPIPLGTLEGALWPFKPLVDFLIDESNKTIINDSINEWLSAKAAYTHKDRTNKMFFLANASGSPPKIAKDLDGWPKKESISDSKTSAGMDRTDDIKKAIYQSLKIGTNLKGDSRLKTAIISNLPAYRHGGEYVTPFTDMMWGLEKDFKTIDGHEAILSKDLRRAFDFIITLEEPILRDMKI</sequence>
<evidence type="ECO:0000313" key="1">
    <source>
        <dbReference type="EMBL" id="GEK54200.1"/>
    </source>
</evidence>
<dbReference type="EMBL" id="BJUM01000008">
    <property type="protein sequence ID" value="GEK54200.1"/>
    <property type="molecule type" value="Genomic_DNA"/>
</dbReference>
<reference evidence="1 2" key="1">
    <citation type="submission" date="2019-07" db="EMBL/GenBank/DDBJ databases">
        <title>Whole genome shotgun sequence of Pseudoalteromonas espejiana NBRC 102222.</title>
        <authorList>
            <person name="Hosoyama A."/>
            <person name="Uohara A."/>
            <person name="Ohji S."/>
            <person name="Ichikawa N."/>
        </authorList>
    </citation>
    <scope>NUCLEOTIDE SEQUENCE [LARGE SCALE GENOMIC DNA]</scope>
    <source>
        <strain evidence="1 2">NBRC 102222</strain>
    </source>
</reference>
<comment type="caution">
    <text evidence="1">The sequence shown here is derived from an EMBL/GenBank/DDBJ whole genome shotgun (WGS) entry which is preliminary data.</text>
</comment>
<dbReference type="OrthoDB" id="5198771at2"/>
<name>A0A510XT56_9GAMM</name>
<accession>A0A510XT56</accession>
<dbReference type="RefSeq" id="WP_089347493.1">
    <property type="nucleotide sequence ID" value="NZ_BJUM01000008.1"/>
</dbReference>
<evidence type="ECO:0000313" key="2">
    <source>
        <dbReference type="Proteomes" id="UP000321419"/>
    </source>
</evidence>
<protein>
    <submittedName>
        <fullName evidence="1">Uncharacterized protein</fullName>
    </submittedName>
</protein>
<keyword evidence="2" id="KW-1185">Reference proteome</keyword>
<proteinExistence type="predicted"/>
<organism evidence="1 2">
    <name type="scientific">Pseudoalteromonas espejiana</name>
    <dbReference type="NCBI Taxonomy" id="28107"/>
    <lineage>
        <taxon>Bacteria</taxon>
        <taxon>Pseudomonadati</taxon>
        <taxon>Pseudomonadota</taxon>
        <taxon>Gammaproteobacteria</taxon>
        <taxon>Alteromonadales</taxon>
        <taxon>Pseudoalteromonadaceae</taxon>
        <taxon>Pseudoalteromonas</taxon>
    </lineage>
</organism>
<dbReference type="Proteomes" id="UP000321419">
    <property type="component" value="Unassembled WGS sequence"/>
</dbReference>
<dbReference type="AlphaFoldDB" id="A0A510XT56"/>
<gene>
    <name evidence="1" type="ORF">PES01_10450</name>
</gene>